<dbReference type="AlphaFoldDB" id="A0AB94IX37"/>
<keyword evidence="1" id="KW-1133">Transmembrane helix</keyword>
<evidence type="ECO:0000313" key="2">
    <source>
        <dbReference type="EMBL" id="CBL28353.1"/>
    </source>
</evidence>
<keyword evidence="1" id="KW-0812">Transmembrane</keyword>
<dbReference type="Pfam" id="PF14387">
    <property type="entry name" value="DUF4418"/>
    <property type="match status" value="1"/>
</dbReference>
<accession>A0AB94IX37</accession>
<evidence type="ECO:0000256" key="1">
    <source>
        <dbReference type="SAM" id="Phobius"/>
    </source>
</evidence>
<reference evidence="3" key="1">
    <citation type="submission" date="2010-03" db="EMBL/GenBank/DDBJ databases">
        <title>The genome sequence of Synergistetes sp. SGP1.</title>
        <authorList>
            <consortium name="metaHIT consortium -- http://www.metahit.eu/"/>
            <person name="Pajon A."/>
            <person name="Turner K."/>
            <person name="Parkhill J."/>
            <person name="Wade W."/>
            <person name="Vartoukian S."/>
        </authorList>
    </citation>
    <scope>NUCLEOTIDE SEQUENCE [LARGE SCALE GENOMIC DNA]</scope>
    <source>
        <strain evidence="3">SGP1</strain>
    </source>
</reference>
<name>A0AB94IX37_9BACT</name>
<dbReference type="EMBL" id="FP929056">
    <property type="protein sequence ID" value="CBL28353.1"/>
    <property type="molecule type" value="Genomic_DNA"/>
</dbReference>
<dbReference type="KEGG" id="sbr:SY1_11950"/>
<dbReference type="RefSeq" id="WP_015556500.1">
    <property type="nucleotide sequence ID" value="NC_021038.1"/>
</dbReference>
<sequence length="133" mass="13742">MKKGNVFAAVIVVIGILIAVLPTWGPAAVCPLPDGGRWMKCHWMGMAELGVGALAALLGVLMFLQKDKGVRRGLSQALAGLSLLAAALPGGLIGGCKNLQMPCQAVSIPVLYALSAGLLLFALLSLHAAREKE</sequence>
<reference evidence="2 3" key="2">
    <citation type="submission" date="2010-03" db="EMBL/GenBank/DDBJ databases">
        <authorList>
            <person name="Pajon A."/>
        </authorList>
    </citation>
    <scope>NUCLEOTIDE SEQUENCE [LARGE SCALE GENOMIC DNA]</scope>
    <source>
        <strain evidence="2 3">SGP1</strain>
    </source>
</reference>
<dbReference type="Proteomes" id="UP000008957">
    <property type="component" value="Chromosome"/>
</dbReference>
<feature type="transmembrane region" description="Helical" evidence="1">
    <location>
        <begin position="43"/>
        <end position="64"/>
    </location>
</feature>
<keyword evidence="1" id="KW-0472">Membrane</keyword>
<feature type="transmembrane region" description="Helical" evidence="1">
    <location>
        <begin position="106"/>
        <end position="126"/>
    </location>
</feature>
<proteinExistence type="predicted"/>
<organism evidence="2 3">
    <name type="scientific">Fretibacterium fastidiosum</name>
    <dbReference type="NCBI Taxonomy" id="651822"/>
    <lineage>
        <taxon>Bacteria</taxon>
        <taxon>Thermotogati</taxon>
        <taxon>Synergistota</taxon>
        <taxon>Synergistia</taxon>
        <taxon>Synergistales</taxon>
        <taxon>Aminobacteriaceae</taxon>
        <taxon>Fretibacterium</taxon>
    </lineage>
</organism>
<evidence type="ECO:0000313" key="3">
    <source>
        <dbReference type="Proteomes" id="UP000008957"/>
    </source>
</evidence>
<dbReference type="InterPro" id="IPR025531">
    <property type="entry name" value="DUF4418"/>
</dbReference>
<protein>
    <recommendedName>
        <fullName evidence="4">DUF4418 domain-containing protein</fullName>
    </recommendedName>
</protein>
<feature type="transmembrane region" description="Helical" evidence="1">
    <location>
        <begin position="76"/>
        <end position="94"/>
    </location>
</feature>
<keyword evidence="3" id="KW-1185">Reference proteome</keyword>
<evidence type="ECO:0008006" key="4">
    <source>
        <dbReference type="Google" id="ProtNLM"/>
    </source>
</evidence>
<gene>
    <name evidence="2" type="ORF">SY1_11950</name>
</gene>